<dbReference type="AlphaFoldDB" id="A0A067JCV4"/>
<sequence length="471" mass="52829">MGLPFLVVLFSLAKIVLGVKYNITSLPGYDGELPFNLESGYVGVENDTAQYFYLFAESQRNSAEDPILFWITGGPGCSSLRAFFLSHGPVKLDTDNYSWDGSLPKLLLNGYAWTKGLSIIYFDGPIGTGYSYGTTAEIYESGDSIFVKQIYEFLQQWLLEHPQFSENSFYFGGDGYSGNLIPVVTQTVLDGNEAGNISFLNIKGYMLGNPGADFSIDFNGRHTFANRIGFVPDELYEAADESCSGNFTNPPNDVCKTLVDAMSELTRNINPVQVIEPACKSVPNYLKLPQIGEQSARRYLEQNPTHPLSDPPTFWCRKYDLQILSIWANDETVQEVLHVHQEDPGTPHFWQSCNDSIIVGPAYTEKASSVVSYYNNLTNTNLKGLIYSGDHDMEIAYSATQKWIWKLNLTLEESWRAWSVNNETAGYVRFFTNGDFNLTFATVKGAGHFATEYKAEECFEMAERWLANESL</sequence>
<dbReference type="GO" id="GO:0019748">
    <property type="term" value="P:secondary metabolic process"/>
    <property type="evidence" value="ECO:0007669"/>
    <property type="project" value="TreeGrafter"/>
</dbReference>
<feature type="signal peptide" evidence="2">
    <location>
        <begin position="1"/>
        <end position="18"/>
    </location>
</feature>
<dbReference type="OrthoDB" id="443318at2759"/>
<evidence type="ECO:0000313" key="4">
    <source>
        <dbReference type="Proteomes" id="UP000027138"/>
    </source>
</evidence>
<dbReference type="GO" id="GO:0016747">
    <property type="term" value="F:acyltransferase activity, transferring groups other than amino-acyl groups"/>
    <property type="evidence" value="ECO:0007669"/>
    <property type="project" value="TreeGrafter"/>
</dbReference>
<dbReference type="FunFam" id="3.40.50.12670:FF:000002">
    <property type="entry name" value="Carboxypeptidase"/>
    <property type="match status" value="1"/>
</dbReference>
<dbReference type="GO" id="GO:0004185">
    <property type="term" value="F:serine-type carboxypeptidase activity"/>
    <property type="evidence" value="ECO:0007669"/>
    <property type="project" value="InterPro"/>
</dbReference>
<keyword evidence="4" id="KW-1185">Reference proteome</keyword>
<dbReference type="PANTHER" id="PTHR11802">
    <property type="entry name" value="SERINE PROTEASE FAMILY S10 SERINE CARBOXYPEPTIDASE"/>
    <property type="match status" value="1"/>
</dbReference>
<dbReference type="GO" id="GO:0006508">
    <property type="term" value="P:proteolysis"/>
    <property type="evidence" value="ECO:0007669"/>
    <property type="project" value="InterPro"/>
</dbReference>
<dbReference type="Gene3D" id="3.40.50.12670">
    <property type="match status" value="1"/>
</dbReference>
<dbReference type="PRINTS" id="PR00724">
    <property type="entry name" value="CRBOXYPTASEC"/>
</dbReference>
<dbReference type="Proteomes" id="UP000027138">
    <property type="component" value="Unassembled WGS sequence"/>
</dbReference>
<name>A0A067JCV4_JATCU</name>
<proteinExistence type="inferred from homology"/>
<comment type="similarity">
    <text evidence="1">Belongs to the peptidase S10 family.</text>
</comment>
<accession>A0A067JCV4</accession>
<dbReference type="KEGG" id="jcu:105649238"/>
<dbReference type="EMBL" id="KK915609">
    <property type="protein sequence ID" value="KDP21661.1"/>
    <property type="molecule type" value="Genomic_DNA"/>
</dbReference>
<dbReference type="Pfam" id="PF00450">
    <property type="entry name" value="Peptidase_S10"/>
    <property type="match status" value="1"/>
</dbReference>
<dbReference type="SUPFAM" id="SSF53474">
    <property type="entry name" value="alpha/beta-Hydrolases"/>
    <property type="match status" value="1"/>
</dbReference>
<dbReference type="Gene3D" id="3.40.50.1820">
    <property type="entry name" value="alpha/beta hydrolase"/>
    <property type="match status" value="1"/>
</dbReference>
<gene>
    <name evidence="3" type="ORF">JCGZ_03332</name>
</gene>
<dbReference type="PANTHER" id="PTHR11802:SF319">
    <property type="entry name" value="CARBOXYPEPTIDASE"/>
    <property type="match status" value="1"/>
</dbReference>
<dbReference type="InterPro" id="IPR001563">
    <property type="entry name" value="Peptidase_S10"/>
</dbReference>
<keyword evidence="2" id="KW-0732">Signal</keyword>
<evidence type="ECO:0000256" key="2">
    <source>
        <dbReference type="SAM" id="SignalP"/>
    </source>
</evidence>
<evidence type="ECO:0000313" key="3">
    <source>
        <dbReference type="EMBL" id="KDP21661.1"/>
    </source>
</evidence>
<evidence type="ECO:0008006" key="5">
    <source>
        <dbReference type="Google" id="ProtNLM"/>
    </source>
</evidence>
<reference evidence="3 4" key="1">
    <citation type="journal article" date="2014" name="PLoS ONE">
        <title>Global Analysis of Gene Expression Profiles in Physic Nut (Jatropha curcas L.) Seedlings Exposed to Salt Stress.</title>
        <authorList>
            <person name="Zhang L."/>
            <person name="Zhang C."/>
            <person name="Wu P."/>
            <person name="Chen Y."/>
            <person name="Li M."/>
            <person name="Jiang H."/>
            <person name="Wu G."/>
        </authorList>
    </citation>
    <scope>NUCLEOTIDE SEQUENCE [LARGE SCALE GENOMIC DNA]</scope>
    <source>
        <strain evidence="4">cv. GZQX0401</strain>
        <tissue evidence="3">Young leaves</tissue>
    </source>
</reference>
<feature type="chain" id="PRO_5001638590" description="Serine carboxypeptidase-like 18" evidence="2">
    <location>
        <begin position="19"/>
        <end position="471"/>
    </location>
</feature>
<protein>
    <recommendedName>
        <fullName evidence="5">Serine carboxypeptidase-like 18</fullName>
    </recommendedName>
</protein>
<dbReference type="InterPro" id="IPR029058">
    <property type="entry name" value="AB_hydrolase_fold"/>
</dbReference>
<evidence type="ECO:0000256" key="1">
    <source>
        <dbReference type="ARBA" id="ARBA00009431"/>
    </source>
</evidence>
<organism evidence="3 4">
    <name type="scientific">Jatropha curcas</name>
    <name type="common">Barbados nut</name>
    <dbReference type="NCBI Taxonomy" id="180498"/>
    <lineage>
        <taxon>Eukaryota</taxon>
        <taxon>Viridiplantae</taxon>
        <taxon>Streptophyta</taxon>
        <taxon>Embryophyta</taxon>
        <taxon>Tracheophyta</taxon>
        <taxon>Spermatophyta</taxon>
        <taxon>Magnoliopsida</taxon>
        <taxon>eudicotyledons</taxon>
        <taxon>Gunneridae</taxon>
        <taxon>Pentapetalae</taxon>
        <taxon>rosids</taxon>
        <taxon>fabids</taxon>
        <taxon>Malpighiales</taxon>
        <taxon>Euphorbiaceae</taxon>
        <taxon>Crotonoideae</taxon>
        <taxon>Jatropheae</taxon>
        <taxon>Jatropha</taxon>
    </lineage>
</organism>